<keyword evidence="3 5" id="KW-1133">Transmembrane helix</keyword>
<dbReference type="RefSeq" id="WP_073478954.1">
    <property type="nucleotide sequence ID" value="NZ_FQZU01000058.1"/>
</dbReference>
<keyword evidence="4 5" id="KW-0472">Membrane</keyword>
<keyword evidence="2 5" id="KW-0812">Transmembrane</keyword>
<dbReference type="InterPro" id="IPR019109">
    <property type="entry name" value="MamF_MmsF"/>
</dbReference>
<gene>
    <name evidence="6" type="ORF">SAMN02745216_04980</name>
</gene>
<protein>
    <recommendedName>
        <fullName evidence="8">Orotate phosphoribosyltransferase</fullName>
    </recommendedName>
</protein>
<accession>A0A1M6ZI22</accession>
<dbReference type="OrthoDB" id="9808930at2"/>
<dbReference type="Proteomes" id="UP000183994">
    <property type="component" value="Unassembled WGS sequence"/>
</dbReference>
<feature type="transmembrane region" description="Helical" evidence="5">
    <location>
        <begin position="20"/>
        <end position="50"/>
    </location>
</feature>
<dbReference type="STRING" id="1121393.SAMN02745216_04980"/>
<comment type="subcellular location">
    <subcellularLocation>
        <location evidence="1">Membrane</location>
        <topology evidence="1">Multi-pass membrane protein</topology>
    </subcellularLocation>
</comment>
<evidence type="ECO:0000256" key="3">
    <source>
        <dbReference type="ARBA" id="ARBA00022989"/>
    </source>
</evidence>
<organism evidence="6 7">
    <name type="scientific">Desulfatibacillum alkenivorans DSM 16219</name>
    <dbReference type="NCBI Taxonomy" id="1121393"/>
    <lineage>
        <taxon>Bacteria</taxon>
        <taxon>Pseudomonadati</taxon>
        <taxon>Thermodesulfobacteriota</taxon>
        <taxon>Desulfobacteria</taxon>
        <taxon>Desulfobacterales</taxon>
        <taxon>Desulfatibacillaceae</taxon>
        <taxon>Desulfatibacillum</taxon>
    </lineage>
</organism>
<keyword evidence="7" id="KW-1185">Reference proteome</keyword>
<dbReference type="Pfam" id="PF09685">
    <property type="entry name" value="MamF_MmsF"/>
    <property type="match status" value="1"/>
</dbReference>
<evidence type="ECO:0000256" key="4">
    <source>
        <dbReference type="ARBA" id="ARBA00023136"/>
    </source>
</evidence>
<evidence type="ECO:0008006" key="8">
    <source>
        <dbReference type="Google" id="ProtNLM"/>
    </source>
</evidence>
<reference evidence="7" key="1">
    <citation type="submission" date="2016-11" db="EMBL/GenBank/DDBJ databases">
        <authorList>
            <person name="Varghese N."/>
            <person name="Submissions S."/>
        </authorList>
    </citation>
    <scope>NUCLEOTIDE SEQUENCE [LARGE SCALE GENOMIC DNA]</scope>
    <source>
        <strain evidence="7">DSM 16219</strain>
    </source>
</reference>
<feature type="transmembrane region" description="Helical" evidence="5">
    <location>
        <begin position="70"/>
        <end position="91"/>
    </location>
</feature>
<sequence length="126" mass="13875">MQIEQAPHESQTPDQNACRWAALCHIGGLLGLLVLPSIGNILVPLVLWLIKKESHPFIDQEGKEALNFQICTTIYTWVTGLLCFVLIGFVIAPVLAIFVLVVCIIATVKAADGVGYKYPLTIRFIK</sequence>
<dbReference type="EMBL" id="FQZU01000058">
    <property type="protein sequence ID" value="SHL30148.1"/>
    <property type="molecule type" value="Genomic_DNA"/>
</dbReference>
<proteinExistence type="predicted"/>
<evidence type="ECO:0000256" key="5">
    <source>
        <dbReference type="SAM" id="Phobius"/>
    </source>
</evidence>
<name>A0A1M6ZI22_9BACT</name>
<dbReference type="AlphaFoldDB" id="A0A1M6ZI22"/>
<evidence type="ECO:0000313" key="7">
    <source>
        <dbReference type="Proteomes" id="UP000183994"/>
    </source>
</evidence>
<evidence type="ECO:0000256" key="2">
    <source>
        <dbReference type="ARBA" id="ARBA00022692"/>
    </source>
</evidence>
<evidence type="ECO:0000313" key="6">
    <source>
        <dbReference type="EMBL" id="SHL30148.1"/>
    </source>
</evidence>
<evidence type="ECO:0000256" key="1">
    <source>
        <dbReference type="ARBA" id="ARBA00004141"/>
    </source>
</evidence>
<feature type="transmembrane region" description="Helical" evidence="5">
    <location>
        <begin position="97"/>
        <end position="116"/>
    </location>
</feature>